<feature type="binding site" evidence="7">
    <location>
        <position position="107"/>
    </location>
    <ligand>
        <name>[4Fe-4S] cluster</name>
        <dbReference type="ChEBI" id="CHEBI:49883"/>
        <label>4</label>
    </ligand>
</feature>
<comment type="caution">
    <text evidence="9">The sequence shown here is derived from an EMBL/GenBank/DDBJ whole genome shotgun (WGS) entry which is preliminary data.</text>
</comment>
<feature type="binding site" evidence="7">
    <location>
        <position position="160"/>
    </location>
    <ligand>
        <name>[4Fe-4S] cluster</name>
        <dbReference type="ChEBI" id="CHEBI:49883"/>
        <label>1</label>
    </ligand>
</feature>
<feature type="binding site" evidence="7">
    <location>
        <position position="13"/>
    </location>
    <ligand>
        <name>[4Fe-4S] cluster</name>
        <dbReference type="ChEBI" id="CHEBI:49883"/>
        <label>1</label>
    </ligand>
</feature>
<proteinExistence type="predicted"/>
<dbReference type="GO" id="GO:0030313">
    <property type="term" value="C:cell envelope"/>
    <property type="evidence" value="ECO:0007669"/>
    <property type="project" value="UniProtKB-SubCell"/>
</dbReference>
<dbReference type="Pfam" id="PF13247">
    <property type="entry name" value="Fer4_11"/>
    <property type="match status" value="1"/>
</dbReference>
<dbReference type="SUPFAM" id="SSF54862">
    <property type="entry name" value="4Fe-4S ferredoxins"/>
    <property type="match status" value="1"/>
</dbReference>
<dbReference type="InterPro" id="IPR017896">
    <property type="entry name" value="4Fe4S_Fe-S-bd"/>
</dbReference>
<feature type="binding site" evidence="7">
    <location>
        <position position="113"/>
    </location>
    <ligand>
        <name>[4Fe-4S] cluster</name>
        <dbReference type="ChEBI" id="CHEBI:49883"/>
        <label>4</label>
    </ligand>
</feature>
<feature type="binding site" evidence="7">
    <location>
        <position position="87"/>
    </location>
    <ligand>
        <name>[4Fe-4S] cluster</name>
        <dbReference type="ChEBI" id="CHEBI:49883"/>
        <label>4</label>
    </ligand>
</feature>
<feature type="binding site" evidence="7">
    <location>
        <position position="83"/>
    </location>
    <ligand>
        <name>[4Fe-4S] cluster</name>
        <dbReference type="ChEBI" id="CHEBI:49883"/>
        <label>3</label>
    </ligand>
</feature>
<keyword evidence="4" id="KW-0677">Repeat</keyword>
<comment type="subcellular location">
    <subcellularLocation>
        <location evidence="1">Cell envelope</location>
    </subcellularLocation>
</comment>
<accession>A0A417YT97</accession>
<keyword evidence="10" id="KW-1185">Reference proteome</keyword>
<dbReference type="PIRSF" id="PIRSF036298">
    <property type="entry name" value="FDH_4Fe4S"/>
    <property type="match status" value="1"/>
</dbReference>
<dbReference type="InterPro" id="IPR017900">
    <property type="entry name" value="4Fe4S_Fe_S_CS"/>
</dbReference>
<dbReference type="InterPro" id="IPR051555">
    <property type="entry name" value="FDH_Electron_Transfer_Unit"/>
</dbReference>
<feature type="binding site" evidence="7">
    <location>
        <position position="16"/>
    </location>
    <ligand>
        <name>[4Fe-4S] cluster</name>
        <dbReference type="ChEBI" id="CHEBI:49883"/>
        <label>1</label>
    </ligand>
</feature>
<evidence type="ECO:0000256" key="3">
    <source>
        <dbReference type="ARBA" id="ARBA00022723"/>
    </source>
</evidence>
<feature type="domain" description="4Fe-4S ferredoxin-type" evidence="8">
    <location>
        <begin position="4"/>
        <end position="34"/>
    </location>
</feature>
<evidence type="ECO:0000256" key="7">
    <source>
        <dbReference type="PIRSR" id="PIRSR036298-50"/>
    </source>
</evidence>
<dbReference type="Gene3D" id="3.30.70.20">
    <property type="match status" value="2"/>
</dbReference>
<dbReference type="OrthoDB" id="9779457at2"/>
<evidence type="ECO:0000256" key="1">
    <source>
        <dbReference type="ARBA" id="ARBA00004196"/>
    </source>
</evidence>
<evidence type="ECO:0000256" key="4">
    <source>
        <dbReference type="ARBA" id="ARBA00022737"/>
    </source>
</evidence>
<gene>
    <name evidence="9" type="ORF">D1B31_11935</name>
</gene>
<feature type="binding site" evidence="7">
    <location>
        <position position="141"/>
    </location>
    <ligand>
        <name>[4Fe-4S] cluster</name>
        <dbReference type="ChEBI" id="CHEBI:49883"/>
        <label>2</label>
    </ligand>
</feature>
<feature type="binding site" evidence="7">
    <location>
        <position position="110"/>
    </location>
    <ligand>
        <name>[4Fe-4S] cluster</name>
        <dbReference type="ChEBI" id="CHEBI:49883"/>
        <label>4</label>
    </ligand>
</feature>
<evidence type="ECO:0000256" key="6">
    <source>
        <dbReference type="ARBA" id="ARBA00023014"/>
    </source>
</evidence>
<feature type="binding site" evidence="7">
    <location>
        <position position="117"/>
    </location>
    <ligand>
        <name>[4Fe-4S] cluster</name>
        <dbReference type="ChEBI" id="CHEBI:49883"/>
        <label>3</label>
    </ligand>
</feature>
<keyword evidence="3 7" id="KW-0479">Metal-binding</keyword>
<dbReference type="Proteomes" id="UP000284416">
    <property type="component" value="Unassembled WGS sequence"/>
</dbReference>
<feature type="binding site" evidence="7">
    <location>
        <position position="156"/>
    </location>
    <ligand>
        <name>[4Fe-4S] cluster</name>
        <dbReference type="ChEBI" id="CHEBI:49883"/>
        <label>2</label>
    </ligand>
</feature>
<feature type="binding site" evidence="7">
    <location>
        <position position="19"/>
    </location>
    <ligand>
        <name>[4Fe-4S] cluster</name>
        <dbReference type="ChEBI" id="CHEBI:49883"/>
        <label>1</label>
    </ligand>
</feature>
<dbReference type="GO" id="GO:0046872">
    <property type="term" value="F:metal ion binding"/>
    <property type="evidence" value="ECO:0007669"/>
    <property type="project" value="UniProtKB-KW"/>
</dbReference>
<dbReference type="PROSITE" id="PS51379">
    <property type="entry name" value="4FE4S_FER_2"/>
    <property type="match status" value="3"/>
</dbReference>
<protein>
    <submittedName>
        <fullName evidence="9">4Fe-4S dicluster domain-containing protein</fullName>
    </submittedName>
</protein>
<dbReference type="RefSeq" id="WP_118921021.1">
    <property type="nucleotide sequence ID" value="NZ_QWEG01000007.1"/>
</dbReference>
<feature type="binding site" evidence="7">
    <location>
        <position position="75"/>
    </location>
    <ligand>
        <name>[4Fe-4S] cluster</name>
        <dbReference type="ChEBI" id="CHEBI:49883"/>
        <label>3</label>
    </ligand>
</feature>
<name>A0A417YT97_9BACI</name>
<sequence length="278" mass="30953">MPAYVKYVDVTKCDGCRACMVACKNWNDLPAEETEFMGSAQSHPKVTADTWNVLEYIEHENSKGGLDYLFRHSSCFHCKDAACEKVCPENAISYTEFGSVVIDHEKCVGCGYCVQNCPFEVISLKEYKDKNGKEYRKAHKCTMCTDRLEEGMQPACVTTCHTGAMEFGGKEEMIQKAEKRVQEIKDRYPNAMVYNPPGVGGTHTVYVLAEKPSVYGLPENPKVPTSAVLWKDYAQPLGKMMIGATTMGVLGMFVSSRLFNKGKQDEDQHDEEGGGSNE</sequence>
<dbReference type="AlphaFoldDB" id="A0A417YT97"/>
<evidence type="ECO:0000313" key="10">
    <source>
        <dbReference type="Proteomes" id="UP000284416"/>
    </source>
</evidence>
<keyword evidence="2 7" id="KW-0004">4Fe-4S</keyword>
<keyword evidence="5 7" id="KW-0408">Iron</keyword>
<keyword evidence="6 7" id="KW-0411">Iron-sulfur</keyword>
<comment type="cofactor">
    <cofactor evidence="7">
        <name>[4Fe-4S] cluster</name>
        <dbReference type="ChEBI" id="CHEBI:49883"/>
    </cofactor>
    <text evidence="7">Binds 4 [4Fe-4S] clusters per subunit.</text>
</comment>
<dbReference type="EMBL" id="QWEG01000007">
    <property type="protein sequence ID" value="RHW40259.1"/>
    <property type="molecule type" value="Genomic_DNA"/>
</dbReference>
<evidence type="ECO:0000313" key="9">
    <source>
        <dbReference type="EMBL" id="RHW40259.1"/>
    </source>
</evidence>
<dbReference type="PANTHER" id="PTHR43545">
    <property type="entry name" value="FORMATE DEHYDROGENASE, NITRATE-INDUCIBLE, IRON-SULFUR SUBUNIT"/>
    <property type="match status" value="1"/>
</dbReference>
<dbReference type="PROSITE" id="PS00198">
    <property type="entry name" value="4FE4S_FER_1"/>
    <property type="match status" value="1"/>
</dbReference>
<dbReference type="GO" id="GO:0015944">
    <property type="term" value="P:formate oxidation"/>
    <property type="evidence" value="ECO:0007669"/>
    <property type="project" value="InterPro"/>
</dbReference>
<organism evidence="9 10">
    <name type="scientific">Neobacillus notoginsengisoli</name>
    <dbReference type="NCBI Taxonomy" id="1578198"/>
    <lineage>
        <taxon>Bacteria</taxon>
        <taxon>Bacillati</taxon>
        <taxon>Bacillota</taxon>
        <taxon>Bacilli</taxon>
        <taxon>Bacillales</taxon>
        <taxon>Bacillaceae</taxon>
        <taxon>Neobacillus</taxon>
    </lineage>
</organism>
<dbReference type="GO" id="GO:0045333">
    <property type="term" value="P:cellular respiration"/>
    <property type="evidence" value="ECO:0007669"/>
    <property type="project" value="InterPro"/>
</dbReference>
<evidence type="ECO:0000259" key="8">
    <source>
        <dbReference type="PROSITE" id="PS51379"/>
    </source>
</evidence>
<feature type="domain" description="4Fe-4S ferredoxin-type" evidence="8">
    <location>
        <begin position="98"/>
        <end position="127"/>
    </location>
</feature>
<feature type="binding site" evidence="7">
    <location>
        <position position="23"/>
    </location>
    <ligand>
        <name>[4Fe-4S] cluster</name>
        <dbReference type="ChEBI" id="CHEBI:49883"/>
        <label>2</label>
    </ligand>
</feature>
<feature type="binding site" evidence="7">
    <location>
        <position position="78"/>
    </location>
    <ligand>
        <name>[4Fe-4S] cluster</name>
        <dbReference type="ChEBI" id="CHEBI:49883"/>
        <label>3</label>
    </ligand>
</feature>
<dbReference type="GO" id="GO:0051539">
    <property type="term" value="F:4 iron, 4 sulfur cluster binding"/>
    <property type="evidence" value="ECO:0007669"/>
    <property type="project" value="UniProtKB-KW"/>
</dbReference>
<feature type="binding site" evidence="7">
    <location>
        <position position="144"/>
    </location>
    <ligand>
        <name>[4Fe-4S] cluster</name>
        <dbReference type="ChEBI" id="CHEBI:49883"/>
        <label>2</label>
    </ligand>
</feature>
<evidence type="ECO:0000256" key="5">
    <source>
        <dbReference type="ARBA" id="ARBA00023004"/>
    </source>
</evidence>
<dbReference type="CDD" id="cd10562">
    <property type="entry name" value="FDH_b_like"/>
    <property type="match status" value="1"/>
</dbReference>
<reference evidence="9 10" key="1">
    <citation type="journal article" date="2017" name="Int. J. Syst. Evol. Microbiol.">
        <title>Bacillus notoginsengisoli sp. nov., a novel bacterium isolated from the rhizosphere of Panax notoginseng.</title>
        <authorList>
            <person name="Zhang M.Y."/>
            <person name="Cheng J."/>
            <person name="Cai Y."/>
            <person name="Zhang T.Y."/>
            <person name="Wu Y.Y."/>
            <person name="Manikprabhu D."/>
            <person name="Li W.J."/>
            <person name="Zhang Y.X."/>
        </authorList>
    </citation>
    <scope>NUCLEOTIDE SEQUENCE [LARGE SCALE GENOMIC DNA]</scope>
    <source>
        <strain evidence="9 10">JCM 30743</strain>
    </source>
</reference>
<evidence type="ECO:0000256" key="2">
    <source>
        <dbReference type="ARBA" id="ARBA00022485"/>
    </source>
</evidence>
<feature type="domain" description="4Fe-4S ferredoxin-type" evidence="8">
    <location>
        <begin position="66"/>
        <end position="97"/>
    </location>
</feature>
<dbReference type="PANTHER" id="PTHR43545:SF6">
    <property type="entry name" value="FORMATE DEHYDROGENASE, NITRATE-INDUCIBLE, IRON-SULFUR SUBUNIT"/>
    <property type="match status" value="1"/>
</dbReference>
<dbReference type="InterPro" id="IPR014603">
    <property type="entry name" value="Formate_DH_Fe-S_su"/>
</dbReference>